<dbReference type="InterPro" id="IPR014729">
    <property type="entry name" value="Rossmann-like_a/b/a_fold"/>
</dbReference>
<reference evidence="2 3" key="2">
    <citation type="submission" date="2023-12" db="EMBL/GenBank/DDBJ databases">
        <title>Description of an unclassified Opitutus bacterium of Verrucomicrobiota.</title>
        <authorList>
            <person name="Zhang D.-F."/>
        </authorList>
    </citation>
    <scope>NUCLEOTIDE SEQUENCE [LARGE SCALE GENOMIC DNA]</scope>
    <source>
        <strain evidence="2 3">WL0086</strain>
    </source>
</reference>
<dbReference type="PANTHER" id="PTHR30336:SF20">
    <property type="entry name" value="DUF218 DOMAIN-CONTAINING PROTEIN"/>
    <property type="match status" value="1"/>
</dbReference>
<dbReference type="CDD" id="cd06259">
    <property type="entry name" value="YdcF-like"/>
    <property type="match status" value="1"/>
</dbReference>
<accession>A0ABZ1C7J6</accession>
<keyword evidence="3" id="KW-1185">Reference proteome</keyword>
<dbReference type="InterPro" id="IPR051599">
    <property type="entry name" value="Cell_Envelope_Assoc"/>
</dbReference>
<name>A0ABZ1C7J6_9BACT</name>
<dbReference type="Proteomes" id="UP000738431">
    <property type="component" value="Chromosome"/>
</dbReference>
<dbReference type="EMBL" id="CP139781">
    <property type="protein sequence ID" value="WRQ87559.1"/>
    <property type="molecule type" value="Genomic_DNA"/>
</dbReference>
<evidence type="ECO:0000313" key="2">
    <source>
        <dbReference type="EMBL" id="WRQ87559.1"/>
    </source>
</evidence>
<evidence type="ECO:0000259" key="1">
    <source>
        <dbReference type="Pfam" id="PF02698"/>
    </source>
</evidence>
<sequence length="207" mass="22876">MKPTAPEVVFRYLNQRSSTPPEHCDAIIGFGHFDQRIARQCGELWRAGVAPRIIFTGGVGAGSADLGQPEARAFAATLHDMLPEFPADALLLETESTNTGENIRYLSLKAKTLQWPLTSVVLVASPYRMRRVALTWREQGPGAGSRYFCVPPLTTWDEEYRLFAAKGENLIRHLPGEIDRLTTYATRGWIAHTAVPLEVAAAADSLR</sequence>
<dbReference type="Pfam" id="PF02698">
    <property type="entry name" value="DUF218"/>
    <property type="match status" value="1"/>
</dbReference>
<protein>
    <submittedName>
        <fullName evidence="2">YdcF family protein</fullName>
    </submittedName>
</protein>
<evidence type="ECO:0000313" key="3">
    <source>
        <dbReference type="Proteomes" id="UP000738431"/>
    </source>
</evidence>
<proteinExistence type="predicted"/>
<dbReference type="Gene3D" id="3.40.50.620">
    <property type="entry name" value="HUPs"/>
    <property type="match status" value="1"/>
</dbReference>
<organism evidence="2 3">
    <name type="scientific">Actomonas aquatica</name>
    <dbReference type="NCBI Taxonomy" id="2866162"/>
    <lineage>
        <taxon>Bacteria</taxon>
        <taxon>Pseudomonadati</taxon>
        <taxon>Verrucomicrobiota</taxon>
        <taxon>Opitutia</taxon>
        <taxon>Opitutales</taxon>
        <taxon>Opitutaceae</taxon>
        <taxon>Actomonas</taxon>
    </lineage>
</organism>
<dbReference type="InterPro" id="IPR003848">
    <property type="entry name" value="DUF218"/>
</dbReference>
<dbReference type="RefSeq" id="WP_221030280.1">
    <property type="nucleotide sequence ID" value="NZ_CP139781.1"/>
</dbReference>
<feature type="domain" description="DUF218" evidence="1">
    <location>
        <begin position="25"/>
        <end position="140"/>
    </location>
</feature>
<gene>
    <name evidence="2" type="ORF">K1X11_022315</name>
</gene>
<dbReference type="PANTHER" id="PTHR30336">
    <property type="entry name" value="INNER MEMBRANE PROTEIN, PROBABLE PERMEASE"/>
    <property type="match status" value="1"/>
</dbReference>
<reference evidence="2 3" key="1">
    <citation type="submission" date="2021-08" db="EMBL/GenBank/DDBJ databases">
        <authorList>
            <person name="Zhang D."/>
            <person name="Zhang A."/>
            <person name="Wang L."/>
        </authorList>
    </citation>
    <scope>NUCLEOTIDE SEQUENCE [LARGE SCALE GENOMIC DNA]</scope>
    <source>
        <strain evidence="2 3">WL0086</strain>
    </source>
</reference>